<name>V6M4W1_9EUKA</name>
<dbReference type="VEuPathDB" id="GiardiaDB:SS50377_21925"/>
<dbReference type="AlphaFoldDB" id="V6M4W1"/>
<dbReference type="EMBL" id="KI545987">
    <property type="protein sequence ID" value="EST48394.1"/>
    <property type="molecule type" value="Genomic_DNA"/>
</dbReference>
<evidence type="ECO:0000313" key="3">
    <source>
        <dbReference type="EMBL" id="EST48394.1"/>
    </source>
</evidence>
<reference evidence="3" key="1">
    <citation type="journal article" date="2014" name="PLoS Genet.">
        <title>The Genome of Spironucleus salmonicida Highlights a Fish Pathogen Adapted to Fluctuating Environments.</title>
        <authorList>
            <person name="Xu F."/>
            <person name="Jerlstrom-Hultqvist J."/>
            <person name="Einarsson E."/>
            <person name="Astvaldsson A."/>
            <person name="Svard S.G."/>
            <person name="Andersson J.O."/>
        </authorList>
    </citation>
    <scope>NUCLEOTIDE SEQUENCE</scope>
</reference>
<accession>V6M4W1</accession>
<organism evidence="3">
    <name type="scientific">Spironucleus salmonicida</name>
    <dbReference type="NCBI Taxonomy" id="348837"/>
    <lineage>
        <taxon>Eukaryota</taxon>
        <taxon>Metamonada</taxon>
        <taxon>Diplomonadida</taxon>
        <taxon>Hexamitidae</taxon>
        <taxon>Hexamitinae</taxon>
        <taxon>Spironucleus</taxon>
    </lineage>
</organism>
<evidence type="ECO:0000313" key="2">
    <source>
        <dbReference type="EMBL" id="EST48392.1"/>
    </source>
</evidence>
<dbReference type="EMBL" id="KI546053">
    <property type="protein sequence ID" value="EST46967.1"/>
    <property type="molecule type" value="Genomic_DNA"/>
</dbReference>
<gene>
    <name evidence="2" type="ORF">SS50377_11428</name>
    <name evidence="3" type="ORF">SS50377_11430</name>
    <name evidence="1" type="ORF">SS50377_12919</name>
</gene>
<protein>
    <submittedName>
        <fullName evidence="3">Uncharacterized protein</fullName>
    </submittedName>
</protein>
<sequence length="53" mass="6046">MKDNLILAMLNAEEFKQEQTVEVLIGSNKKFQLNYVSHQLPEGEGVLNWVLGE</sequence>
<proteinExistence type="predicted"/>
<dbReference type="EMBL" id="KI545987">
    <property type="protein sequence ID" value="EST48392.1"/>
    <property type="molecule type" value="Genomic_DNA"/>
</dbReference>
<evidence type="ECO:0000313" key="1">
    <source>
        <dbReference type="EMBL" id="EST46967.1"/>
    </source>
</evidence>